<feature type="region of interest" description="Disordered" evidence="1">
    <location>
        <begin position="238"/>
        <end position="257"/>
    </location>
</feature>
<feature type="transmembrane region" description="Helical" evidence="2">
    <location>
        <begin position="821"/>
        <end position="850"/>
    </location>
</feature>
<protein>
    <submittedName>
        <fullName evidence="3">Uncharacterized protein</fullName>
    </submittedName>
</protein>
<organism evidence="3 4">
    <name type="scientific">Furculomyces boomerangus</name>
    <dbReference type="NCBI Taxonomy" id="61424"/>
    <lineage>
        <taxon>Eukaryota</taxon>
        <taxon>Fungi</taxon>
        <taxon>Fungi incertae sedis</taxon>
        <taxon>Zoopagomycota</taxon>
        <taxon>Kickxellomycotina</taxon>
        <taxon>Harpellomycetes</taxon>
        <taxon>Harpellales</taxon>
        <taxon>Harpellaceae</taxon>
        <taxon>Furculomyces</taxon>
    </lineage>
</organism>
<reference evidence="3 4" key="1">
    <citation type="journal article" date="2018" name="MBio">
        <title>Comparative Genomics Reveals the Core Gene Toolbox for the Fungus-Insect Symbiosis.</title>
        <authorList>
            <person name="Wang Y."/>
            <person name="Stata M."/>
            <person name="Wang W."/>
            <person name="Stajich J.E."/>
            <person name="White M.M."/>
            <person name="Moncalvo J.M."/>
        </authorList>
    </citation>
    <scope>NUCLEOTIDE SEQUENCE [LARGE SCALE GENOMIC DNA]</scope>
    <source>
        <strain evidence="3 4">AUS-77-4</strain>
    </source>
</reference>
<feature type="region of interest" description="Disordered" evidence="1">
    <location>
        <begin position="1"/>
        <end position="24"/>
    </location>
</feature>
<evidence type="ECO:0000256" key="1">
    <source>
        <dbReference type="SAM" id="MobiDB-lite"/>
    </source>
</evidence>
<dbReference type="Proteomes" id="UP000245699">
    <property type="component" value="Unassembled WGS sequence"/>
</dbReference>
<keyword evidence="2" id="KW-1133">Transmembrane helix</keyword>
<keyword evidence="4" id="KW-1185">Reference proteome</keyword>
<evidence type="ECO:0000313" key="4">
    <source>
        <dbReference type="Proteomes" id="UP000245699"/>
    </source>
</evidence>
<feature type="compositionally biased region" description="Low complexity" evidence="1">
    <location>
        <begin position="7"/>
        <end position="24"/>
    </location>
</feature>
<keyword evidence="2" id="KW-0472">Membrane</keyword>
<evidence type="ECO:0000313" key="3">
    <source>
        <dbReference type="EMBL" id="PVU99972.1"/>
    </source>
</evidence>
<accession>A0A2T9Z5W8</accession>
<dbReference type="EMBL" id="MBFT01000010">
    <property type="protein sequence ID" value="PVU99972.1"/>
    <property type="molecule type" value="Genomic_DNA"/>
</dbReference>
<proteinExistence type="predicted"/>
<feature type="compositionally biased region" description="Polar residues" evidence="1">
    <location>
        <begin position="99"/>
        <end position="119"/>
    </location>
</feature>
<feature type="region of interest" description="Disordered" evidence="1">
    <location>
        <begin position="90"/>
        <end position="119"/>
    </location>
</feature>
<dbReference type="OrthoDB" id="5593883at2759"/>
<evidence type="ECO:0000256" key="2">
    <source>
        <dbReference type="SAM" id="Phobius"/>
    </source>
</evidence>
<gene>
    <name evidence="3" type="ORF">BB559_000187</name>
</gene>
<keyword evidence="2" id="KW-0812">Transmembrane</keyword>
<comment type="caution">
    <text evidence="3">The sequence shown here is derived from an EMBL/GenBank/DDBJ whole genome shotgun (WGS) entry which is preliminary data.</text>
</comment>
<sequence length="1395" mass="159303">MSHTTTLSLNPLPSKKLKSLPKTSPSKLLQGYNFQQTSIFQSNSNQNRNYEIKPKYNSQPAKMSLGTNSANNLSSDLNISSLKNKTGYSKINKLEPPKNINSKACTNPDGYSQSQNPSYIQDDIENSSFEKISKSSARKLNNGIEGDIVKENPKTFTKARSSETTFSPNSSTVNNETYSRIKNNPHTDFASNNFISYNNTVHGPTYVTTNNSLSPSSDSKNMLHSLESLLIKYSQVNSDLNSNDKPQNTYNSRPKNSAFDNYSWPKENHSFTSANSPIYKNLSFSNLENLDNHSKTTDNSSNYLQTSYKNRNSVPFQNRTNQPSFCLFSEKTKTNLNPLQKPFEKHQNTEFYQPINNTQNANTYSRKISSMVATPKNEDFRNHCSSTENPLITESLEKIRTSSDHTSKSYQTTPENGVYLSNTPQPAKNLDNINTLTHLNLSNFITANQIKNPIINSHENFQSTENIEKELEKNHKPEYFPNTKNEVYGLNNKVQSEQKNLETESSKKRNSYFSSSPFEILNSKTEKVPQFNNSNKKNMYIKKLKYSNGKMKKYIDFIRPRLLLIPGGPELMEQADNIFGDEVDVGHSMSSYYNFEKKYGKSYDSLLEKSYESGWESSRSHDLRSSKNSSCVSLPNSEYLIRKKKKSFLEMKKLVQVEPEFEGTFKKLKTKGSFFSNDKTQGQPNVQDPKVLVSDRVININEKNSDSKNKDVFYQNKAHFEKGETLHQKQGSRVDSKIRTKYASLKSFFGNYTNLLSQNDILRFCLLICISYIVYSTIRGQPTTNSFKSINFTKIRASEKGGIRFVTEFIVIIFKGILSKLWYSTILAGILFIFWIVFSTCAMLLIYNYLQISGEAGTNSNNNDEISGYYLYIKLFVTIVRSVTPQVFSDILFGPTKLKKEEARFICERQFYINSGSGFLFQKIISCLQFINVADNDRTEAYALSTLHSSQGYSRTVTRLLWRLSRMFSNSSDDVYASIMRQPLSVEILMESREWKRVAQNLTTNCLKTLHQSTALFQLGGRIRPQTVFSEFVVLRLVSNLLDSYLSKANCWQELSSLQLVIDKAMLSPLVHWYVVITIAADGVRRQVHSSVIDHWLSLEKVLFSKIRLLSITESPLSRFRSLQLQLLREIGLLSLSSVRDSLTGDFSLALDKSNKVMELLCEKRLVDTKVSQSFREGQSRSFVIGKEGYQEIQCVDVLLNAAERIERKLEFMFGNLSLDGRWRVWANTCLISGANEIHNDKTRTKYEKLSRNEENDFSGFGVGLEIGMNPINQRGKSMYKEYSNGLGEAYRNRKNSQERDFHDIENLKAESIYSDENSEGNISVDLLEGEMFGFGNEKRKEIEKLVESKHEQRLDLLRHLSVMRQAAAQSAGSRALAYISMYQKLSSNIVVEFP</sequence>
<name>A0A2T9Z5W8_9FUNG</name>